<reference evidence="2 3" key="1">
    <citation type="submission" date="2024-01" db="EMBL/GenBank/DDBJ databases">
        <title>The genomes of 5 underutilized Papilionoideae crops provide insights into root nodulation and disease resistanc.</title>
        <authorList>
            <person name="Jiang F."/>
        </authorList>
    </citation>
    <scope>NUCLEOTIDE SEQUENCE [LARGE SCALE GENOMIC DNA]</scope>
    <source>
        <strain evidence="2">DUOXIRENSHENG_FW03</strain>
        <tissue evidence="2">Leaves</tissue>
    </source>
</reference>
<comment type="caution">
    <text evidence="2">The sequence shown here is derived from an EMBL/GenBank/DDBJ whole genome shotgun (WGS) entry which is preliminary data.</text>
</comment>
<organism evidence="2 3">
    <name type="scientific">Psophocarpus tetragonolobus</name>
    <name type="common">Winged bean</name>
    <name type="synonym">Dolichos tetragonolobus</name>
    <dbReference type="NCBI Taxonomy" id="3891"/>
    <lineage>
        <taxon>Eukaryota</taxon>
        <taxon>Viridiplantae</taxon>
        <taxon>Streptophyta</taxon>
        <taxon>Embryophyta</taxon>
        <taxon>Tracheophyta</taxon>
        <taxon>Spermatophyta</taxon>
        <taxon>Magnoliopsida</taxon>
        <taxon>eudicotyledons</taxon>
        <taxon>Gunneridae</taxon>
        <taxon>Pentapetalae</taxon>
        <taxon>rosids</taxon>
        <taxon>fabids</taxon>
        <taxon>Fabales</taxon>
        <taxon>Fabaceae</taxon>
        <taxon>Papilionoideae</taxon>
        <taxon>50 kb inversion clade</taxon>
        <taxon>NPAAA clade</taxon>
        <taxon>indigoferoid/millettioid clade</taxon>
        <taxon>Phaseoleae</taxon>
        <taxon>Psophocarpus</taxon>
    </lineage>
</organism>
<gene>
    <name evidence="2" type="ORF">VNO78_30399</name>
</gene>
<sequence>MFPAPDQRHNLSFTRTSWDPRPGEGTILGHCKHKDTEIQVHGYLAQTLNHSSVMGQSMFCLCPSRYEVASPRIDEFVHAGPVVISNISNSKLSMPFLSLCFLSLSF</sequence>
<evidence type="ECO:0000313" key="3">
    <source>
        <dbReference type="Proteomes" id="UP001386955"/>
    </source>
</evidence>
<accession>A0AAN9RWH1</accession>
<proteinExistence type="predicted"/>
<name>A0AAN9RWH1_PSOTE</name>
<dbReference type="EMBL" id="JAYMYS010000008">
    <property type="protein sequence ID" value="KAK7384698.1"/>
    <property type="molecule type" value="Genomic_DNA"/>
</dbReference>
<dbReference type="Proteomes" id="UP001386955">
    <property type="component" value="Unassembled WGS sequence"/>
</dbReference>
<evidence type="ECO:0000256" key="1">
    <source>
        <dbReference type="SAM" id="MobiDB-lite"/>
    </source>
</evidence>
<dbReference type="AlphaFoldDB" id="A0AAN9RWH1"/>
<protein>
    <submittedName>
        <fullName evidence="2">Uncharacterized protein</fullName>
    </submittedName>
</protein>
<keyword evidence="3" id="KW-1185">Reference proteome</keyword>
<evidence type="ECO:0000313" key="2">
    <source>
        <dbReference type="EMBL" id="KAK7384698.1"/>
    </source>
</evidence>
<feature type="region of interest" description="Disordered" evidence="1">
    <location>
        <begin position="1"/>
        <end position="21"/>
    </location>
</feature>